<keyword evidence="4" id="KW-1185">Reference proteome</keyword>
<dbReference type="CDD" id="cd00431">
    <property type="entry name" value="cysteine_hydrolases"/>
    <property type="match status" value="1"/>
</dbReference>
<reference evidence="4" key="1">
    <citation type="journal article" date="2019" name="Int. J. Syst. Evol. Microbiol.">
        <title>The Global Catalogue of Microorganisms (GCM) 10K type strain sequencing project: providing services to taxonomists for standard genome sequencing and annotation.</title>
        <authorList>
            <consortium name="The Broad Institute Genomics Platform"/>
            <consortium name="The Broad Institute Genome Sequencing Center for Infectious Disease"/>
            <person name="Wu L."/>
            <person name="Ma J."/>
        </authorList>
    </citation>
    <scope>NUCLEOTIDE SEQUENCE [LARGE SCALE GENOMIC DNA]</scope>
    <source>
        <strain evidence="4">JCM 17975</strain>
    </source>
</reference>
<dbReference type="InterPro" id="IPR050272">
    <property type="entry name" value="Isochorismatase-like_hydrls"/>
</dbReference>
<dbReference type="PANTHER" id="PTHR43540">
    <property type="entry name" value="PEROXYUREIDOACRYLATE/UREIDOACRYLATE AMIDOHYDROLASE-RELATED"/>
    <property type="match status" value="1"/>
</dbReference>
<gene>
    <name evidence="3" type="ORF">GCM10023198_28180</name>
</gene>
<keyword evidence="1" id="KW-0378">Hydrolase</keyword>
<evidence type="ECO:0000256" key="1">
    <source>
        <dbReference type="ARBA" id="ARBA00022801"/>
    </source>
</evidence>
<dbReference type="EMBL" id="BAABHM010000012">
    <property type="protein sequence ID" value="GAA4704843.1"/>
    <property type="molecule type" value="Genomic_DNA"/>
</dbReference>
<dbReference type="RefSeq" id="WP_253869641.1">
    <property type="nucleotide sequence ID" value="NZ_BAABHM010000012.1"/>
</dbReference>
<dbReference type="InterPro" id="IPR036380">
    <property type="entry name" value="Isochorismatase-like_sf"/>
</dbReference>
<evidence type="ECO:0000313" key="3">
    <source>
        <dbReference type="EMBL" id="GAA4704843.1"/>
    </source>
</evidence>
<evidence type="ECO:0000313" key="4">
    <source>
        <dbReference type="Proteomes" id="UP001500843"/>
    </source>
</evidence>
<dbReference type="Pfam" id="PF00857">
    <property type="entry name" value="Isochorismatase"/>
    <property type="match status" value="1"/>
</dbReference>
<accession>A0ABP8XF24</accession>
<protein>
    <submittedName>
        <fullName evidence="3">Isochorismatase family protein</fullName>
    </submittedName>
</protein>
<name>A0ABP8XF24_9MICO</name>
<sequence length="199" mass="20785">MTAPDGGAAPVLPPGPDAALIVIDMQDVFARPPSPWASPDYPTALAGTRRLLPAFAGRTVLTRYVAPTVPDGAWRAYFDQWPFALVPEDDPLYEITDLADVVASGAPAITRTTFGKWGPELDAATRGAGELVLAGVATDCCVISTALAAADAGRRVLVVADACAGSTAENHERALAIMRLYAPLVEVTTVAEVLATDQR</sequence>
<evidence type="ECO:0000259" key="2">
    <source>
        <dbReference type="Pfam" id="PF00857"/>
    </source>
</evidence>
<dbReference type="Proteomes" id="UP001500843">
    <property type="component" value="Unassembled WGS sequence"/>
</dbReference>
<dbReference type="SUPFAM" id="SSF52499">
    <property type="entry name" value="Isochorismatase-like hydrolases"/>
    <property type="match status" value="1"/>
</dbReference>
<dbReference type="InterPro" id="IPR000868">
    <property type="entry name" value="Isochorismatase-like_dom"/>
</dbReference>
<comment type="caution">
    <text evidence="3">The sequence shown here is derived from an EMBL/GenBank/DDBJ whole genome shotgun (WGS) entry which is preliminary data.</text>
</comment>
<organism evidence="3 4">
    <name type="scientific">Promicromonospora umidemergens</name>
    <dbReference type="NCBI Taxonomy" id="629679"/>
    <lineage>
        <taxon>Bacteria</taxon>
        <taxon>Bacillati</taxon>
        <taxon>Actinomycetota</taxon>
        <taxon>Actinomycetes</taxon>
        <taxon>Micrococcales</taxon>
        <taxon>Promicromonosporaceae</taxon>
        <taxon>Promicromonospora</taxon>
    </lineage>
</organism>
<proteinExistence type="predicted"/>
<feature type="domain" description="Isochorismatase-like" evidence="2">
    <location>
        <begin position="18"/>
        <end position="191"/>
    </location>
</feature>
<dbReference type="Gene3D" id="3.40.50.850">
    <property type="entry name" value="Isochorismatase-like"/>
    <property type="match status" value="1"/>
</dbReference>